<sequence length="79" mass="9114">MQQMEVSYQVGGKCITILSGISFISLLISFKRWLVHGQRSDGNFQRPSKRRSRIIIETHHGSLLDAHQLKIESTRFQIC</sequence>
<dbReference type="GeneID" id="37020048"/>
<protein>
    <submittedName>
        <fullName evidence="2">Uncharacterized protein</fullName>
    </submittedName>
</protein>
<dbReference type="Proteomes" id="UP000245771">
    <property type="component" value="Unassembled WGS sequence"/>
</dbReference>
<dbReference type="EMBL" id="KZ819602">
    <property type="protein sequence ID" value="PWN37537.1"/>
    <property type="molecule type" value="Genomic_DNA"/>
</dbReference>
<dbReference type="RefSeq" id="XP_025357839.1">
    <property type="nucleotide sequence ID" value="XM_025498267.1"/>
</dbReference>
<reference evidence="2 3" key="1">
    <citation type="journal article" date="2018" name="Mol. Biol. Evol.">
        <title>Broad Genomic Sampling Reveals a Smut Pathogenic Ancestry of the Fungal Clade Ustilaginomycotina.</title>
        <authorList>
            <person name="Kijpornyongpan T."/>
            <person name="Mondo S.J."/>
            <person name="Barry K."/>
            <person name="Sandor L."/>
            <person name="Lee J."/>
            <person name="Lipzen A."/>
            <person name="Pangilinan J."/>
            <person name="LaButti K."/>
            <person name="Hainaut M."/>
            <person name="Henrissat B."/>
            <person name="Grigoriev I.V."/>
            <person name="Spatafora J.W."/>
            <person name="Aime M.C."/>
        </authorList>
    </citation>
    <scope>NUCLEOTIDE SEQUENCE [LARGE SCALE GENOMIC DNA]</scope>
    <source>
        <strain evidence="2 3">MCA 3882</strain>
    </source>
</reference>
<evidence type="ECO:0000256" key="1">
    <source>
        <dbReference type="SAM" id="Phobius"/>
    </source>
</evidence>
<dbReference type="AlphaFoldDB" id="A0A316VIP8"/>
<evidence type="ECO:0000313" key="3">
    <source>
        <dbReference type="Proteomes" id="UP000245771"/>
    </source>
</evidence>
<keyword evidence="1" id="KW-1133">Transmembrane helix</keyword>
<evidence type="ECO:0000313" key="2">
    <source>
        <dbReference type="EMBL" id="PWN37537.1"/>
    </source>
</evidence>
<organism evidence="2 3">
    <name type="scientific">Meira miltonrushii</name>
    <dbReference type="NCBI Taxonomy" id="1280837"/>
    <lineage>
        <taxon>Eukaryota</taxon>
        <taxon>Fungi</taxon>
        <taxon>Dikarya</taxon>
        <taxon>Basidiomycota</taxon>
        <taxon>Ustilaginomycotina</taxon>
        <taxon>Exobasidiomycetes</taxon>
        <taxon>Exobasidiales</taxon>
        <taxon>Brachybasidiaceae</taxon>
        <taxon>Meira</taxon>
    </lineage>
</organism>
<proteinExistence type="predicted"/>
<keyword evidence="1" id="KW-0472">Membrane</keyword>
<keyword evidence="3" id="KW-1185">Reference proteome</keyword>
<feature type="transmembrane region" description="Helical" evidence="1">
    <location>
        <begin position="6"/>
        <end position="30"/>
    </location>
</feature>
<name>A0A316VIP8_9BASI</name>
<gene>
    <name evidence="2" type="ORF">FA14DRAFT_159551</name>
</gene>
<keyword evidence="1" id="KW-0812">Transmembrane</keyword>
<dbReference type="InParanoid" id="A0A316VIP8"/>
<accession>A0A316VIP8</accession>